<evidence type="ECO:0000313" key="1">
    <source>
        <dbReference type="EMBL" id="ARF12568.1"/>
    </source>
</evidence>
<dbReference type="PANTHER" id="PTHR35580:SF1">
    <property type="entry name" value="PHYTASE-LIKE DOMAIN-CONTAINING PROTEIN"/>
    <property type="match status" value="1"/>
</dbReference>
<name>A0A1V0SLR8_9VIRU</name>
<dbReference type="InterPro" id="IPR052918">
    <property type="entry name" value="Motility_Chemotaxis_Reg"/>
</dbReference>
<proteinExistence type="predicted"/>
<dbReference type="Pfam" id="PF06739">
    <property type="entry name" value="SBBP"/>
    <property type="match status" value="1"/>
</dbReference>
<dbReference type="InterPro" id="IPR010620">
    <property type="entry name" value="SBBP_repeat"/>
</dbReference>
<reference evidence="1" key="1">
    <citation type="journal article" date="2017" name="Science">
        <title>Giant viruses with an expanded complement of translation system components.</title>
        <authorList>
            <person name="Schulz F."/>
            <person name="Yutin N."/>
            <person name="Ivanova N.N."/>
            <person name="Ortega D.R."/>
            <person name="Lee T.K."/>
            <person name="Vierheilig J."/>
            <person name="Daims H."/>
            <person name="Horn M."/>
            <person name="Wagner M."/>
            <person name="Jensen G.J."/>
            <person name="Kyrpides N.C."/>
            <person name="Koonin E.V."/>
            <person name="Woyke T."/>
        </authorList>
    </citation>
    <scope>NUCLEOTIDE SEQUENCE</scope>
    <source>
        <strain evidence="1">KNV1</strain>
    </source>
</reference>
<gene>
    <name evidence="1" type="ORF">Klosneuvirus_7_13</name>
</gene>
<accession>A0A1V0SLR8</accession>
<dbReference type="EMBL" id="KY684114">
    <property type="protein sequence ID" value="ARF12568.1"/>
    <property type="molecule type" value="Genomic_DNA"/>
</dbReference>
<sequence length="512" mass="55672">MCSTTFGTHQITLIGTSDMIIAKLDTDGNWLWVEQVGYSGANVNGNAITIDTKNDIYISGTSNNSLSLTFGRNTITSSNGNYLMFIGKLSYQGEWIFGRLASANNFISTSAIDVNSQGDIYTIGNTVHPTYFNTDVDPAYAITLNQAPNDNTTSHTFVSKMTDDELMNVVGISKVNAVPGDYITPEFGGVFISSNVFTNNISSYDYIISNDGILLQNSRYAKVYYPEMKYYATAVTPIQMLLSNSPSTFGDPNNPGNRLNNVYTDTLQIGRLSLQTNPSILNITGPSNDTTTGPHISTYSIDDSYPLTQQLDFTHDNISYNFDSYYDGTWNTSYTGSCYQIYKIGNLFSINGATGTQGTAISWSNLESFDSTGVTQLQYGINNGNSNLNYYQSTTDVTLIMSQSATNIANPATFKLSRVGSQVVMFQTAQYSANGGATAAPISSSGFIPTQFRPLSRVSNIIVVRSNSVYQSGICRVEPNGSIVIFNTVAASTGFPANVINGFDIFTMSWNI</sequence>
<protein>
    <recommendedName>
        <fullName evidence="2">Beta-propeller repeat protein</fullName>
    </recommendedName>
</protein>
<evidence type="ECO:0008006" key="2">
    <source>
        <dbReference type="Google" id="ProtNLM"/>
    </source>
</evidence>
<dbReference type="PANTHER" id="PTHR35580">
    <property type="entry name" value="CELL SURFACE GLYCOPROTEIN (S-LAYER PROTEIN)-LIKE PROTEIN"/>
    <property type="match status" value="1"/>
</dbReference>
<organism evidence="1">
    <name type="scientific">Klosneuvirus KNV1</name>
    <dbReference type="NCBI Taxonomy" id="1977640"/>
    <lineage>
        <taxon>Viruses</taxon>
        <taxon>Varidnaviria</taxon>
        <taxon>Bamfordvirae</taxon>
        <taxon>Nucleocytoviricota</taxon>
        <taxon>Megaviricetes</taxon>
        <taxon>Imitervirales</taxon>
        <taxon>Mimiviridae</taxon>
        <taxon>Klosneuvirinae</taxon>
        <taxon>Klosneuvirus</taxon>
    </lineage>
</organism>